<accession>A0AAN0XZN5</accession>
<evidence type="ECO:0000313" key="1">
    <source>
        <dbReference type="EMBL" id="ANO35651.1"/>
    </source>
</evidence>
<gene>
    <name evidence="1" type="ORF">A6E01_20790</name>
</gene>
<evidence type="ECO:0000313" key="2">
    <source>
        <dbReference type="Proteomes" id="UP000092018"/>
    </source>
</evidence>
<geneLocation type="plasmid" evidence="1 2">
    <name>unnamed1</name>
</geneLocation>
<reference evidence="1 2" key="1">
    <citation type="submission" date="2016-06" db="EMBL/GenBank/DDBJ databases">
        <title>Adaptive Radiation by Waves of Gene Transfer Leads to Fine-Scale Resource Partitioning in Marine Microbes.</title>
        <authorList>
            <person name="Hehemann J.-H."/>
            <person name="Arevalo P."/>
            <person name="Datta M.S."/>
            <person name="Yu X."/>
            <person name="Corzett C."/>
            <person name="Henschel A."/>
            <person name="Preheim S.P."/>
            <person name="Timberlake S."/>
            <person name="Alm E.J."/>
            <person name="Polz M.F."/>
        </authorList>
    </citation>
    <scope>NUCLEOTIDE SEQUENCE [LARGE SCALE GENOMIC DNA]</scope>
    <source>
        <strain evidence="1 2">FF50</strain>
        <plasmid evidence="1 2">unnamed1</plasmid>
    </source>
</reference>
<dbReference type="Proteomes" id="UP000092018">
    <property type="component" value="Plasmid unnamed1"/>
</dbReference>
<sequence>MVIPIGSHGEKYIKHSLITAYPQAGFGVLVNLAVLWLQNGVEIDEIKYENIDPDLKYGRGELWRYSPRTSDWILLG</sequence>
<protein>
    <submittedName>
        <fullName evidence="1">Uncharacterized protein</fullName>
    </submittedName>
</protein>
<keyword evidence="1" id="KW-0614">Plasmid</keyword>
<dbReference type="AlphaFoldDB" id="A0AAN0XZN5"/>
<dbReference type="EMBL" id="CP016179">
    <property type="protein sequence ID" value="ANO35651.1"/>
    <property type="molecule type" value="Genomic_DNA"/>
</dbReference>
<proteinExistence type="predicted"/>
<dbReference type="KEGG" id="vbr:A6E01_20790"/>
<name>A0AAN0XZN5_9VIBR</name>
<organism evidence="1 2">
    <name type="scientific">Vibrio breoganii</name>
    <dbReference type="NCBI Taxonomy" id="553239"/>
    <lineage>
        <taxon>Bacteria</taxon>
        <taxon>Pseudomonadati</taxon>
        <taxon>Pseudomonadota</taxon>
        <taxon>Gammaproteobacteria</taxon>
        <taxon>Vibrionales</taxon>
        <taxon>Vibrionaceae</taxon>
        <taxon>Vibrio</taxon>
    </lineage>
</organism>